<comment type="caution">
    <text evidence="1">The sequence shown here is derived from an EMBL/GenBank/DDBJ whole genome shotgun (WGS) entry which is preliminary data.</text>
</comment>
<dbReference type="EMBL" id="JBHSAY010000006">
    <property type="protein sequence ID" value="MFC4131103.1"/>
    <property type="molecule type" value="Genomic_DNA"/>
</dbReference>
<sequence length="584" mass="63003">MPTAAWTAKLCVAASWHCRAQQAGHAREAASLLPRQTLVCAWGGYQLIIVIHNVPPRPANMQATPCAKVAQTLWMSVDLISGRVQKPNGPSRSARFAPGRRLQWSAGIDEGHRMGGPNPALADALGLAGWSPRRLAREINKMFGTGTVSETAPYHWRDQGRVPYTPLPTLVAYVLSRHIGRTITAEELWGTHAPAAPAAVPASAGFEMPWSTTATMQVVDAWIASGLIDRRMFLAVTGGALAEAALRVLPALLEPHDSAAVDEQPDLLVEQIEQTIPMLQRLDDAKGGAANLAYIGAQVRAVAVVLREHRGSDATRRQLLHAMTDLCQLAGWMAIDASENGLSQRYLFTALRTAHSSNYASMAGHILADLSGQATLMGAGADAVDLGQAAVRVSASAPPRVRASIHSRLAHAYAGTGDLLRFNDTLTQAREAFHGQPADEPDWMYYLTDNHIDCQAGYSLVMLAKRKIDDGDQRGAATALHRGQQLLEAGAHQRSLHEPAQRRALYEGAWLGLAYALDGQYANACRIGQTAISRLPRVRSPRSNTVLHDLVQVLAAHNRRQDVRDFLALARPALAGDLRAVSAL</sequence>
<dbReference type="NCBIfam" id="NF046037">
    <property type="entry name" value="carphisopro"/>
    <property type="match status" value="1"/>
</dbReference>
<reference evidence="2" key="1">
    <citation type="journal article" date="2019" name="Int. J. Syst. Evol. Microbiol.">
        <title>The Global Catalogue of Microorganisms (GCM) 10K type strain sequencing project: providing services to taxonomists for standard genome sequencing and annotation.</title>
        <authorList>
            <consortium name="The Broad Institute Genomics Platform"/>
            <consortium name="The Broad Institute Genome Sequencing Center for Infectious Disease"/>
            <person name="Wu L."/>
            <person name="Ma J."/>
        </authorList>
    </citation>
    <scope>NUCLEOTIDE SEQUENCE [LARGE SCALE GENOMIC DNA]</scope>
    <source>
        <strain evidence="2">CGMCC 4.7289</strain>
    </source>
</reference>
<gene>
    <name evidence="1" type="ORF">ACFOZ4_10865</name>
</gene>
<organism evidence="1 2">
    <name type="scientific">Hamadaea flava</name>
    <dbReference type="NCBI Taxonomy" id="1742688"/>
    <lineage>
        <taxon>Bacteria</taxon>
        <taxon>Bacillati</taxon>
        <taxon>Actinomycetota</taxon>
        <taxon>Actinomycetes</taxon>
        <taxon>Micromonosporales</taxon>
        <taxon>Micromonosporaceae</taxon>
        <taxon>Hamadaea</taxon>
    </lineage>
</organism>
<protein>
    <submittedName>
        <fullName evidence="1">Carph-isopro domain-containing protein</fullName>
    </submittedName>
</protein>
<accession>A0ABV8LLD9</accession>
<dbReference type="InterPro" id="IPR059216">
    <property type="entry name" value="LeuA_carph_isopro_dom"/>
</dbReference>
<evidence type="ECO:0000313" key="1">
    <source>
        <dbReference type="EMBL" id="MFC4131103.1"/>
    </source>
</evidence>
<dbReference type="Proteomes" id="UP001595816">
    <property type="component" value="Unassembled WGS sequence"/>
</dbReference>
<proteinExistence type="predicted"/>
<name>A0ABV8LLD9_9ACTN</name>
<keyword evidence="2" id="KW-1185">Reference proteome</keyword>
<dbReference type="RefSeq" id="WP_372502852.1">
    <property type="nucleotide sequence ID" value="NZ_JAMZDZ010000001.1"/>
</dbReference>
<evidence type="ECO:0000313" key="2">
    <source>
        <dbReference type="Proteomes" id="UP001595816"/>
    </source>
</evidence>